<reference evidence="1 2" key="1">
    <citation type="submission" date="2014-07" db="EMBL/GenBank/DDBJ databases">
        <title>Genome of Chryseobacterium soli DSM 19298.</title>
        <authorList>
            <person name="Stropko S.J."/>
            <person name="Pipes S.E."/>
            <person name="Newman J."/>
        </authorList>
    </citation>
    <scope>NUCLEOTIDE SEQUENCE [LARGE SCALE GENOMIC DNA]</scope>
    <source>
        <strain evidence="1 2">DSM 19298</strain>
    </source>
</reference>
<dbReference type="AlphaFoldDB" id="A0A086A864"/>
<keyword evidence="2" id="KW-1185">Reference proteome</keyword>
<accession>A0A086A864</accession>
<dbReference type="RefSeq" id="WP_034710601.1">
    <property type="nucleotide sequence ID" value="NZ_JAODPJ010000004.1"/>
</dbReference>
<sequence>MKTFETKQKNATQSSNLVMKNLLFTILFLLINSFSFGQASDAIPLIGETKKVVITVCRIDVGWNGKKGINNIYAAPSGWQILEFKPIIVSKRQRASYTFDQTPSNTAILNTSTIDSKFSELQEMAAQAGKKDKYEGKINQMRNDYEKYYKKIVTTHSQITTTGSVRGNNETLSRKPGRLYLDLEITLVYYPDNEEQFQRSIEVIKEMIKNDQ</sequence>
<dbReference type="Proteomes" id="UP000028705">
    <property type="component" value="Unassembled WGS sequence"/>
</dbReference>
<protein>
    <submittedName>
        <fullName evidence="1">Uncharacterized protein</fullName>
    </submittedName>
</protein>
<dbReference type="EMBL" id="JPRH01000003">
    <property type="protein sequence ID" value="KFF12878.1"/>
    <property type="molecule type" value="Genomic_DNA"/>
</dbReference>
<evidence type="ECO:0000313" key="2">
    <source>
        <dbReference type="Proteomes" id="UP000028705"/>
    </source>
</evidence>
<gene>
    <name evidence="1" type="ORF">IW15_08825</name>
</gene>
<comment type="caution">
    <text evidence="1">The sequence shown here is derived from an EMBL/GenBank/DDBJ whole genome shotgun (WGS) entry which is preliminary data.</text>
</comment>
<organism evidence="1 2">
    <name type="scientific">Chryseobacterium soli</name>
    <dbReference type="NCBI Taxonomy" id="445961"/>
    <lineage>
        <taxon>Bacteria</taxon>
        <taxon>Pseudomonadati</taxon>
        <taxon>Bacteroidota</taxon>
        <taxon>Flavobacteriia</taxon>
        <taxon>Flavobacteriales</taxon>
        <taxon>Weeksellaceae</taxon>
        <taxon>Chryseobacterium group</taxon>
        <taxon>Chryseobacterium</taxon>
    </lineage>
</organism>
<evidence type="ECO:0000313" key="1">
    <source>
        <dbReference type="EMBL" id="KFF12878.1"/>
    </source>
</evidence>
<name>A0A086A864_9FLAO</name>
<proteinExistence type="predicted"/>
<dbReference type="OrthoDB" id="1493353at2"/>